<organism evidence="1 2">
    <name type="scientific">Undibacterium piscinae</name>
    <dbReference type="NCBI Taxonomy" id="2495591"/>
    <lineage>
        <taxon>Bacteria</taxon>
        <taxon>Pseudomonadati</taxon>
        <taxon>Pseudomonadota</taxon>
        <taxon>Betaproteobacteria</taxon>
        <taxon>Burkholderiales</taxon>
        <taxon>Oxalobacteraceae</taxon>
        <taxon>Undibacterium</taxon>
    </lineage>
</organism>
<name>A0A6M3ZZS6_9BURK</name>
<evidence type="ECO:0000313" key="2">
    <source>
        <dbReference type="Proteomes" id="UP000274350"/>
    </source>
</evidence>
<evidence type="ECO:0000313" key="1">
    <source>
        <dbReference type="EMBL" id="QJQ04495.1"/>
    </source>
</evidence>
<dbReference type="AlphaFoldDB" id="A0A6M3ZZS6"/>
<proteinExistence type="predicted"/>
<accession>A0A6M3ZZS6</accession>
<dbReference type="EMBL" id="CP051152">
    <property type="protein sequence ID" value="QJQ04495.1"/>
    <property type="molecule type" value="Genomic_DNA"/>
</dbReference>
<sequence>MTTDAHGNFIFSRLGTTNYICGSDKLRKTRKCEKSKQFFHIGKDSNIWLFGLMYHSILADRHQVYVKKYTRCLSMARNATKWHNFQRRHADTAPKHNIWQILKK</sequence>
<reference evidence="1 2" key="1">
    <citation type="journal article" date="2019" name="Int. J. Syst. Evol. Microbiol.">
        <title>Undibacterium piscinae sp. nov., isolated from Korean shiner intestine.</title>
        <authorList>
            <person name="Lee S.Y."/>
            <person name="Kang W."/>
            <person name="Kim P.S."/>
            <person name="Kim H.S."/>
            <person name="Sung H."/>
            <person name="Shin N.R."/>
            <person name="Whon T.W."/>
            <person name="Yun J.H."/>
            <person name="Lee J.Y."/>
            <person name="Lee J.Y."/>
            <person name="Jung M.J."/>
            <person name="Jeong Y.S."/>
            <person name="Tak E.J."/>
            <person name="Han J.E."/>
            <person name="Hyun D.W."/>
            <person name="Kang M.S."/>
            <person name="Lee K.E."/>
            <person name="Lee B.H."/>
            <person name="Bae J.W."/>
        </authorList>
    </citation>
    <scope>NUCLEOTIDE SEQUENCE [LARGE SCALE GENOMIC DNA]</scope>
    <source>
        <strain evidence="1 2">S11R28</strain>
    </source>
</reference>
<keyword evidence="2" id="KW-1185">Reference proteome</keyword>
<protein>
    <submittedName>
        <fullName evidence="1">Uncharacterized protein</fullName>
    </submittedName>
</protein>
<gene>
    <name evidence="1" type="ORF">EJG51_003845</name>
</gene>
<dbReference type="Proteomes" id="UP000274350">
    <property type="component" value="Chromosome"/>
</dbReference>
<dbReference type="KEGG" id="upi:EJG51_003845"/>